<dbReference type="InterPro" id="IPR011856">
    <property type="entry name" value="tRNA_endonuc-like_dom_sf"/>
</dbReference>
<organism evidence="3 4">
    <name type="scientific">Hydrogenimonas thermophila</name>
    <dbReference type="NCBI Taxonomy" id="223786"/>
    <lineage>
        <taxon>Bacteria</taxon>
        <taxon>Pseudomonadati</taxon>
        <taxon>Campylobacterota</taxon>
        <taxon>Epsilonproteobacteria</taxon>
        <taxon>Campylobacterales</taxon>
        <taxon>Hydrogenimonadaceae</taxon>
        <taxon>Hydrogenimonas</taxon>
    </lineage>
</organism>
<protein>
    <recommendedName>
        <fullName evidence="2">Card1 endonuclease domain-containing protein</fullName>
    </recommendedName>
</protein>
<feature type="coiled-coil region" evidence="1">
    <location>
        <begin position="202"/>
        <end position="229"/>
    </location>
</feature>
<keyword evidence="4" id="KW-1185">Reference proteome</keyword>
<dbReference type="EMBL" id="FOXB01000013">
    <property type="protein sequence ID" value="SFP27627.1"/>
    <property type="molecule type" value="Genomic_DNA"/>
</dbReference>
<dbReference type="RefSeq" id="WP_092912058.1">
    <property type="nucleotide sequence ID" value="NZ_CP136592.1"/>
</dbReference>
<dbReference type="GO" id="GO:0003676">
    <property type="term" value="F:nucleic acid binding"/>
    <property type="evidence" value="ECO:0007669"/>
    <property type="project" value="InterPro"/>
</dbReference>
<dbReference type="InterPro" id="IPR015093">
    <property type="entry name" value="Card1_endonucl_dom"/>
</dbReference>
<evidence type="ECO:0000313" key="4">
    <source>
        <dbReference type="Proteomes" id="UP000199227"/>
    </source>
</evidence>
<keyword evidence="1" id="KW-0175">Coiled coil</keyword>
<proteinExistence type="predicted"/>
<dbReference type="Proteomes" id="UP000199227">
    <property type="component" value="Unassembled WGS sequence"/>
</dbReference>
<sequence>MRLVLLLGEDIAQSLGAIYTLRDEIREIVLLIDNNKEEQRRAFRFKRNLQHFSKKLGLNWSVDTETFYETAIESIHNLYKKVTKDSMKVIFFSSDANAAPTIILGSFFLQNRAALLSYDAYDNTIFKIENGRVTTKSADEMDIETYCSMLGYEIVEYIDEKEFIKDKESVCKLFENEERFQNVRRALLNNSKDFPYNHYNDIMKLLNRIDILENNKLKYEHNKRRLQGQLFEEYVYWKCKEAGFEDVKMGCKIDFLAHSKEQSHVINEFDVLFIENNRIGTVECKYVHRLDGLSFVYKYDAIVDYFGRTARALIVNIYQREKRKGQEENFYNSVLKRARLGNVRVYTDKVFDPSQFKKHLNWMKS</sequence>
<dbReference type="Gene3D" id="3.40.1350.10">
    <property type="match status" value="1"/>
</dbReference>
<evidence type="ECO:0000259" key="2">
    <source>
        <dbReference type="Pfam" id="PF09002"/>
    </source>
</evidence>
<gene>
    <name evidence="3" type="ORF">SAMN05216234_11311</name>
</gene>
<dbReference type="SUPFAM" id="SSF52980">
    <property type="entry name" value="Restriction endonuclease-like"/>
    <property type="match status" value="1"/>
</dbReference>
<evidence type="ECO:0000256" key="1">
    <source>
        <dbReference type="SAM" id="Coils"/>
    </source>
</evidence>
<reference evidence="3 4" key="1">
    <citation type="submission" date="2016-10" db="EMBL/GenBank/DDBJ databases">
        <authorList>
            <person name="de Groot N.N."/>
        </authorList>
    </citation>
    <scope>NUCLEOTIDE SEQUENCE [LARGE SCALE GENOMIC DNA]</scope>
    <source>
        <strain evidence="3 4">EP1-55-1</strain>
    </source>
</reference>
<accession>A0A1I5P0V2</accession>
<feature type="domain" description="Card1 endonuclease" evidence="2">
    <location>
        <begin position="221"/>
        <end position="319"/>
    </location>
</feature>
<evidence type="ECO:0000313" key="3">
    <source>
        <dbReference type="EMBL" id="SFP27627.1"/>
    </source>
</evidence>
<dbReference type="OrthoDB" id="9785117at2"/>
<dbReference type="InterPro" id="IPR011335">
    <property type="entry name" value="Restrct_endonuc-II-like"/>
</dbReference>
<dbReference type="AlphaFoldDB" id="A0A1I5P0V2"/>
<dbReference type="STRING" id="223786.SAMN05216234_11311"/>
<dbReference type="Pfam" id="PF09002">
    <property type="entry name" value="Card1_endonuc"/>
    <property type="match status" value="1"/>
</dbReference>
<name>A0A1I5P0V2_9BACT</name>